<dbReference type="Proteomes" id="UP000037069">
    <property type="component" value="Unassembled WGS sequence"/>
</dbReference>
<dbReference type="STRING" id="7375.A0A0L0CMH6"/>
<name>A0A0L0CMH6_LUCCU</name>
<dbReference type="OrthoDB" id="409644at2759"/>
<reference evidence="1 2" key="1">
    <citation type="journal article" date="2015" name="Nat. Commun.">
        <title>Lucilia cuprina genome unlocks parasitic fly biology to underpin future interventions.</title>
        <authorList>
            <person name="Anstead C.A."/>
            <person name="Korhonen P.K."/>
            <person name="Young N.D."/>
            <person name="Hall R.S."/>
            <person name="Jex A.R."/>
            <person name="Murali S.C."/>
            <person name="Hughes D.S."/>
            <person name="Lee S.F."/>
            <person name="Perry T."/>
            <person name="Stroehlein A.J."/>
            <person name="Ansell B.R."/>
            <person name="Breugelmans B."/>
            <person name="Hofmann A."/>
            <person name="Qu J."/>
            <person name="Dugan S."/>
            <person name="Lee S.L."/>
            <person name="Chao H."/>
            <person name="Dinh H."/>
            <person name="Han Y."/>
            <person name="Doddapaneni H.V."/>
            <person name="Worley K.C."/>
            <person name="Muzny D.M."/>
            <person name="Ioannidis P."/>
            <person name="Waterhouse R.M."/>
            <person name="Zdobnov E.M."/>
            <person name="James P.J."/>
            <person name="Bagnall N.H."/>
            <person name="Kotze A.C."/>
            <person name="Gibbs R.A."/>
            <person name="Richards S."/>
            <person name="Batterham P."/>
            <person name="Gasser R.B."/>
        </authorList>
    </citation>
    <scope>NUCLEOTIDE SEQUENCE [LARGE SCALE GENOMIC DNA]</scope>
    <source>
        <strain evidence="1 2">LS</strain>
        <tissue evidence="1">Full body</tissue>
    </source>
</reference>
<evidence type="ECO:0000313" key="2">
    <source>
        <dbReference type="Proteomes" id="UP000037069"/>
    </source>
</evidence>
<gene>
    <name evidence="1" type="ORF">FF38_09884</name>
</gene>
<evidence type="ECO:0000313" key="1">
    <source>
        <dbReference type="EMBL" id="KNC33412.1"/>
    </source>
</evidence>
<organism evidence="1 2">
    <name type="scientific">Lucilia cuprina</name>
    <name type="common">Green bottle fly</name>
    <name type="synonym">Australian sheep blowfly</name>
    <dbReference type="NCBI Taxonomy" id="7375"/>
    <lineage>
        <taxon>Eukaryota</taxon>
        <taxon>Metazoa</taxon>
        <taxon>Ecdysozoa</taxon>
        <taxon>Arthropoda</taxon>
        <taxon>Hexapoda</taxon>
        <taxon>Insecta</taxon>
        <taxon>Pterygota</taxon>
        <taxon>Neoptera</taxon>
        <taxon>Endopterygota</taxon>
        <taxon>Diptera</taxon>
        <taxon>Brachycera</taxon>
        <taxon>Muscomorpha</taxon>
        <taxon>Oestroidea</taxon>
        <taxon>Calliphoridae</taxon>
        <taxon>Luciliinae</taxon>
        <taxon>Lucilia</taxon>
    </lineage>
</organism>
<sequence length="153" mass="18243">KSSIMWSDQAKYKNHFLQMQLQHLKPQQINEMVDKEILKCRQHRCGYGQQKLLNKGDGISCKSALYFEDRAELAYGFGTLPKLMRQLGSDDYLTQWKAINSLAEYIENPLHAQRAITQYDIVRRCQNVFLRIRLKYRKVKYREISRLLHIFCK</sequence>
<comment type="caution">
    <text evidence="1">The sequence shown here is derived from an EMBL/GenBank/DDBJ whole genome shotgun (WGS) entry which is preliminary data.</text>
</comment>
<feature type="non-terminal residue" evidence="1">
    <location>
        <position position="1"/>
    </location>
</feature>
<protein>
    <submittedName>
        <fullName evidence="1">Uncharacterized protein</fullName>
    </submittedName>
</protein>
<accession>A0A0L0CMH6</accession>
<dbReference type="AlphaFoldDB" id="A0A0L0CMH6"/>
<dbReference type="EMBL" id="JRES01000195">
    <property type="protein sequence ID" value="KNC33412.1"/>
    <property type="molecule type" value="Genomic_DNA"/>
</dbReference>
<proteinExistence type="predicted"/>
<keyword evidence="2" id="KW-1185">Reference proteome</keyword>